<dbReference type="EC" id="2.3.2.23" evidence="3"/>
<keyword evidence="6" id="KW-0053">Apoptosis</keyword>
<evidence type="ECO:0000256" key="12">
    <source>
        <dbReference type="ARBA" id="ARBA00041798"/>
    </source>
</evidence>
<evidence type="ECO:0000256" key="9">
    <source>
        <dbReference type="ARBA" id="ARBA00022840"/>
    </source>
</evidence>
<evidence type="ECO:0000259" key="16">
    <source>
        <dbReference type="PROSITE" id="PS50127"/>
    </source>
</evidence>
<dbReference type="GO" id="GO:0004869">
    <property type="term" value="F:cysteine-type endopeptidase inhibitor activity"/>
    <property type="evidence" value="ECO:0007669"/>
    <property type="project" value="TreeGrafter"/>
</dbReference>
<keyword evidence="9" id="KW-0067">ATP-binding</keyword>
<keyword evidence="18" id="KW-1185">Reference proteome</keyword>
<dbReference type="PANTHER" id="PTHR46116">
    <property type="entry name" value="(E3-INDEPENDENT) E2 UBIQUITIN-CONJUGATING ENZYME"/>
    <property type="match status" value="1"/>
</dbReference>
<dbReference type="PROSITE" id="PS50127">
    <property type="entry name" value="UBC_2"/>
    <property type="match status" value="1"/>
</dbReference>
<dbReference type="GO" id="GO:0005524">
    <property type="term" value="F:ATP binding"/>
    <property type="evidence" value="ECO:0007669"/>
    <property type="project" value="UniProtKB-KW"/>
</dbReference>
<evidence type="ECO:0000256" key="10">
    <source>
        <dbReference type="ARBA" id="ARBA00023242"/>
    </source>
</evidence>
<sequence>MASSSKVTPAVDDNTPGEIGATSASIKEEIKWDPFQSPDWDLEKPTSDAIVRMKRDLHLVFSDPLPGIFIAPESDDITRLHALITGPFDTPYEGGFFHFMLRFPPSYPFHPPRVKFMTTGSGTVRFNPNLYRNGKVCLSILGTWPGPQWAPAQNLSSVLMSIQSLMNEKPFHNEPGFHKERLGWEVKSYNDIIRHETLRVAVCDVLERKSYPIELMEVVKLSFMQFYEYYSSTIKKYAPELDDTSMNDPFGINKGTFNFKKLSQRIEKLQLALSSSSL</sequence>
<organism evidence="17">
    <name type="scientific">Amphimedon queenslandica</name>
    <name type="common">Sponge</name>
    <dbReference type="NCBI Taxonomy" id="400682"/>
    <lineage>
        <taxon>Eukaryota</taxon>
        <taxon>Metazoa</taxon>
        <taxon>Porifera</taxon>
        <taxon>Demospongiae</taxon>
        <taxon>Heteroscleromorpha</taxon>
        <taxon>Haplosclerida</taxon>
        <taxon>Niphatidae</taxon>
        <taxon>Amphimedon</taxon>
    </lineage>
</organism>
<dbReference type="InParanoid" id="A0A1X7TI88"/>
<dbReference type="AlphaFoldDB" id="A0A1X7TI88"/>
<evidence type="ECO:0000256" key="14">
    <source>
        <dbReference type="ARBA" id="ARBA00042401"/>
    </source>
</evidence>
<evidence type="ECO:0000256" key="15">
    <source>
        <dbReference type="SAM" id="MobiDB-lite"/>
    </source>
</evidence>
<gene>
    <name evidence="17" type="primary">100634708</name>
</gene>
<dbReference type="InterPro" id="IPR000608">
    <property type="entry name" value="UBC"/>
</dbReference>
<dbReference type="EnsemblMetazoa" id="XM_003390436.3">
    <property type="protein sequence ID" value="XP_003390484.1"/>
    <property type="gene ID" value="LOC100634708"/>
</dbReference>
<proteinExistence type="predicted"/>
<evidence type="ECO:0000256" key="6">
    <source>
        <dbReference type="ARBA" id="ARBA00022703"/>
    </source>
</evidence>
<dbReference type="InterPro" id="IPR016135">
    <property type="entry name" value="UBQ-conjugating_enzyme/RWD"/>
</dbReference>
<keyword evidence="7" id="KW-0547">Nucleotide-binding</keyword>
<evidence type="ECO:0000313" key="18">
    <source>
        <dbReference type="Proteomes" id="UP000007879"/>
    </source>
</evidence>
<feature type="domain" description="UBC core" evidence="16">
    <location>
        <begin position="48"/>
        <end position="202"/>
    </location>
</feature>
<dbReference type="GO" id="GO:0043066">
    <property type="term" value="P:negative regulation of apoptotic process"/>
    <property type="evidence" value="ECO:0007669"/>
    <property type="project" value="TreeGrafter"/>
</dbReference>
<dbReference type="KEGG" id="aqu:100634708"/>
<dbReference type="SUPFAM" id="SSF54495">
    <property type="entry name" value="UBC-like"/>
    <property type="match status" value="1"/>
</dbReference>
<dbReference type="EnsemblMetazoa" id="Aqu2.1.14503_001">
    <property type="protein sequence ID" value="Aqu2.1.14503_001"/>
    <property type="gene ID" value="Aqu2.1.14503"/>
</dbReference>
<evidence type="ECO:0000256" key="2">
    <source>
        <dbReference type="ARBA" id="ARBA00004496"/>
    </source>
</evidence>
<evidence type="ECO:0000256" key="1">
    <source>
        <dbReference type="ARBA" id="ARBA00004123"/>
    </source>
</evidence>
<keyword evidence="10" id="KW-0539">Nucleus</keyword>
<dbReference type="GO" id="GO:0005634">
    <property type="term" value="C:nucleus"/>
    <property type="evidence" value="ECO:0007669"/>
    <property type="project" value="UniProtKB-SubCell"/>
</dbReference>
<evidence type="ECO:0000256" key="13">
    <source>
        <dbReference type="ARBA" id="ARBA00042316"/>
    </source>
</evidence>
<comment type="subcellular location">
    <subcellularLocation>
        <location evidence="2">Cytoplasm</location>
    </subcellularLocation>
    <subcellularLocation>
        <location evidence="1">Nucleus</location>
    </subcellularLocation>
</comment>
<dbReference type="CDD" id="cd23809">
    <property type="entry name" value="UBCc_UBE2Z"/>
    <property type="match status" value="1"/>
</dbReference>
<dbReference type="GO" id="GO:0006915">
    <property type="term" value="P:apoptotic process"/>
    <property type="evidence" value="ECO:0007669"/>
    <property type="project" value="UniProtKB-KW"/>
</dbReference>
<evidence type="ECO:0000313" key="17">
    <source>
        <dbReference type="EnsemblMetazoa" id="Aqu2.1.14503_001"/>
    </source>
</evidence>
<dbReference type="OrthoDB" id="47801at2759"/>
<feature type="region of interest" description="Disordered" evidence="15">
    <location>
        <begin position="1"/>
        <end position="25"/>
    </location>
</feature>
<evidence type="ECO:0000256" key="3">
    <source>
        <dbReference type="ARBA" id="ARBA00012486"/>
    </source>
</evidence>
<dbReference type="OMA" id="KHQQENP"/>
<dbReference type="Proteomes" id="UP000007879">
    <property type="component" value="Unassembled WGS sequence"/>
</dbReference>
<reference evidence="18" key="1">
    <citation type="journal article" date="2010" name="Nature">
        <title>The Amphimedon queenslandica genome and the evolution of animal complexity.</title>
        <authorList>
            <person name="Srivastava M."/>
            <person name="Simakov O."/>
            <person name="Chapman J."/>
            <person name="Fahey B."/>
            <person name="Gauthier M.E."/>
            <person name="Mitros T."/>
            <person name="Richards G.S."/>
            <person name="Conaco C."/>
            <person name="Dacre M."/>
            <person name="Hellsten U."/>
            <person name="Larroux C."/>
            <person name="Putnam N.H."/>
            <person name="Stanke M."/>
            <person name="Adamska M."/>
            <person name="Darling A."/>
            <person name="Degnan S.M."/>
            <person name="Oakley T.H."/>
            <person name="Plachetzki D.C."/>
            <person name="Zhai Y."/>
            <person name="Adamski M."/>
            <person name="Calcino A."/>
            <person name="Cummins S.F."/>
            <person name="Goodstein D.M."/>
            <person name="Harris C."/>
            <person name="Jackson D.J."/>
            <person name="Leys S.P."/>
            <person name="Shu S."/>
            <person name="Woodcroft B.J."/>
            <person name="Vervoort M."/>
            <person name="Kosik K.S."/>
            <person name="Manning G."/>
            <person name="Degnan B.M."/>
            <person name="Rokhsar D.S."/>
        </authorList>
    </citation>
    <scope>NUCLEOTIDE SEQUENCE [LARGE SCALE GENOMIC DNA]</scope>
</reference>
<dbReference type="GO" id="GO:0005737">
    <property type="term" value="C:cytoplasm"/>
    <property type="evidence" value="ECO:0007669"/>
    <property type="project" value="UniProtKB-SubCell"/>
</dbReference>
<evidence type="ECO:0000256" key="7">
    <source>
        <dbReference type="ARBA" id="ARBA00022741"/>
    </source>
</evidence>
<dbReference type="STRING" id="400682.A0A1X7TI88"/>
<dbReference type="PANTHER" id="PTHR46116:SF26">
    <property type="entry name" value="UBIQUITIN-CONJUGATING ENZYME E2 Z"/>
    <property type="match status" value="1"/>
</dbReference>
<reference evidence="17" key="2">
    <citation type="submission" date="2017-05" db="UniProtKB">
        <authorList>
            <consortium name="EnsemblMetazoa"/>
        </authorList>
    </citation>
    <scope>IDENTIFICATION</scope>
</reference>
<keyword evidence="4" id="KW-0963">Cytoplasm</keyword>
<dbReference type="GO" id="GO:0061631">
    <property type="term" value="F:ubiquitin conjugating enzyme activity"/>
    <property type="evidence" value="ECO:0007669"/>
    <property type="project" value="UniProtKB-EC"/>
</dbReference>
<evidence type="ECO:0000256" key="11">
    <source>
        <dbReference type="ARBA" id="ARBA00039894"/>
    </source>
</evidence>
<dbReference type="SMART" id="SM00212">
    <property type="entry name" value="UBCc"/>
    <property type="match status" value="1"/>
</dbReference>
<dbReference type="Pfam" id="PF00179">
    <property type="entry name" value="UQ_con"/>
    <property type="match status" value="1"/>
</dbReference>
<dbReference type="Gene3D" id="3.10.110.10">
    <property type="entry name" value="Ubiquitin Conjugating Enzyme"/>
    <property type="match status" value="1"/>
</dbReference>
<evidence type="ECO:0000256" key="8">
    <source>
        <dbReference type="ARBA" id="ARBA00022786"/>
    </source>
</evidence>
<keyword evidence="8" id="KW-0833">Ubl conjugation pathway</keyword>
<accession>A0A1X7TI88</accession>
<dbReference type="eggNOG" id="KOG0895">
    <property type="taxonomic scope" value="Eukaryota"/>
</dbReference>
<evidence type="ECO:0000256" key="5">
    <source>
        <dbReference type="ARBA" id="ARBA00022679"/>
    </source>
</evidence>
<evidence type="ECO:0000256" key="4">
    <source>
        <dbReference type="ARBA" id="ARBA00022490"/>
    </source>
</evidence>
<name>A0A1X7TI88_AMPQE</name>
<keyword evidence="5" id="KW-0808">Transferase</keyword>
<protein>
    <recommendedName>
        <fullName evidence="11">Ubiquitin-conjugating enzyme E2 Z</fullName>
        <ecNumber evidence="3">2.3.2.23</ecNumber>
    </recommendedName>
    <alternativeName>
        <fullName evidence="12">E2 ubiquitin-conjugating enzyme Z</fullName>
    </alternativeName>
    <alternativeName>
        <fullName evidence="14">Ubiquitin carrier protein Z</fullName>
    </alternativeName>
    <alternativeName>
        <fullName evidence="13">Ubiquitin-protein ligase Z</fullName>
    </alternativeName>
</protein>